<dbReference type="InterPro" id="IPR001680">
    <property type="entry name" value="WD40_rpt"/>
</dbReference>
<accession>A0ABQ8LLM7</accession>
<feature type="repeat" description="WD" evidence="3">
    <location>
        <begin position="479"/>
        <end position="512"/>
    </location>
</feature>
<dbReference type="SMART" id="SM00320">
    <property type="entry name" value="WD40"/>
    <property type="match status" value="5"/>
</dbReference>
<protein>
    <submittedName>
        <fullName evidence="4">WD repeat-containing protein 41</fullName>
    </submittedName>
</protein>
<dbReference type="Pfam" id="PF25178">
    <property type="entry name" value="Beta-prop_WDR41"/>
    <property type="match status" value="2"/>
</dbReference>
<evidence type="ECO:0000256" key="1">
    <source>
        <dbReference type="ARBA" id="ARBA00022574"/>
    </source>
</evidence>
<reference evidence="4 5" key="1">
    <citation type="submission" date="2022-01" db="EMBL/GenBank/DDBJ databases">
        <title>A high-quality chromosome-level genome assembly of rohu carp, Labeo rohita.</title>
        <authorList>
            <person name="Arick M.A. II"/>
            <person name="Hsu C.-Y."/>
            <person name="Magbanua Z."/>
            <person name="Pechanova O."/>
            <person name="Grover C."/>
            <person name="Miller E."/>
            <person name="Thrash A."/>
            <person name="Ezzel L."/>
            <person name="Alam S."/>
            <person name="Benzie J."/>
            <person name="Hamilton M."/>
            <person name="Karsi A."/>
            <person name="Lawrence M.L."/>
            <person name="Peterson D.G."/>
        </authorList>
    </citation>
    <scope>NUCLEOTIDE SEQUENCE [LARGE SCALE GENOMIC DNA]</scope>
    <source>
        <strain evidence="5">BAU-BD-2019</strain>
        <tissue evidence="4">Blood</tissue>
    </source>
</reference>
<dbReference type="InterPro" id="IPR040102">
    <property type="entry name" value="WDR41"/>
</dbReference>
<organism evidence="4 5">
    <name type="scientific">Labeo rohita</name>
    <name type="common">Indian major carp</name>
    <name type="synonym">Cyprinus rohita</name>
    <dbReference type="NCBI Taxonomy" id="84645"/>
    <lineage>
        <taxon>Eukaryota</taxon>
        <taxon>Metazoa</taxon>
        <taxon>Chordata</taxon>
        <taxon>Craniata</taxon>
        <taxon>Vertebrata</taxon>
        <taxon>Euteleostomi</taxon>
        <taxon>Actinopterygii</taxon>
        <taxon>Neopterygii</taxon>
        <taxon>Teleostei</taxon>
        <taxon>Ostariophysi</taxon>
        <taxon>Cypriniformes</taxon>
        <taxon>Cyprinidae</taxon>
        <taxon>Labeoninae</taxon>
        <taxon>Labeonini</taxon>
        <taxon>Labeo</taxon>
    </lineage>
</organism>
<dbReference type="InterPro" id="IPR020472">
    <property type="entry name" value="WD40_PAC1"/>
</dbReference>
<name>A0ABQ8LLM7_LABRO</name>
<dbReference type="PANTHER" id="PTHR22805:SF2">
    <property type="entry name" value="WD REPEAT-CONTAINING PROTEIN 41"/>
    <property type="match status" value="1"/>
</dbReference>
<keyword evidence="5" id="KW-1185">Reference proteome</keyword>
<dbReference type="PROSITE" id="PS50082">
    <property type="entry name" value="WD_REPEATS_2"/>
    <property type="match status" value="2"/>
</dbReference>
<sequence length="615" mass="68344">MLRWILGGREAQGTVEKSAALFIGEEQPKNCFTEMQVLKGHFDIVRFLVQIDDLSLREFAVCVHFDIHLIVSISSGPVRINRVCMKTSALDAFKKLMYIQTRSAGLILIEVMEKSVWRCVSVCECVCVLRLAAPDDLGAGGEFQFRSAVLPVDDLFFELERSKVTSESFCLLKSNQRRRFASAGDDGLVLIWNVETGDCLFELRGHTQQITAMTSYTFIRGRNAHTALITASSDRTLSLWDPDSGNRVQNISDLQSSVKVQYVPVSVQIVWTVCGSRSVPLSVCGGGFRVCTLTDVSVFQCLLVLDRLDVWLSGGNELCVWNRDFELQCKTVHHSDAGISAMVELPKNFIAAAMDKEIVIFKLNLSGSDIAVLAMRHLADHQDTIHSLININGDLFASGSHIGELIVWDSVDWTIQAYEHILWEVPTGDSQSEVRLSHQKQIERSIQHMSSDGEYIVAAVGSGLYVYNVLMKSVVAYRKTAHDSNVLHTMLQEDGRLMSCSEDGSVRMWELQDLPLPAEPASSGFFGMFGTFGRSSKQTGPPAKKIPEVPGLRSLELIGDLIGHSGAVQMFLSFKEKGLVTCSTDHLLIVWKDGELQSQLRSLALFQKLEENQEL</sequence>
<keyword evidence="2" id="KW-0677">Repeat</keyword>
<feature type="repeat" description="WD" evidence="3">
    <location>
        <begin position="228"/>
        <end position="250"/>
    </location>
</feature>
<dbReference type="InterPro" id="IPR036322">
    <property type="entry name" value="WD40_repeat_dom_sf"/>
</dbReference>
<evidence type="ECO:0000256" key="2">
    <source>
        <dbReference type="ARBA" id="ARBA00022737"/>
    </source>
</evidence>
<evidence type="ECO:0000313" key="4">
    <source>
        <dbReference type="EMBL" id="KAI2651564.1"/>
    </source>
</evidence>
<dbReference type="InterPro" id="IPR019775">
    <property type="entry name" value="WD40_repeat_CS"/>
</dbReference>
<gene>
    <name evidence="4" type="ORF">H4Q32_019690</name>
</gene>
<keyword evidence="1 3" id="KW-0853">WD repeat</keyword>
<dbReference type="Gene3D" id="2.130.10.10">
    <property type="entry name" value="YVTN repeat-like/Quinoprotein amine dehydrogenase"/>
    <property type="match status" value="3"/>
</dbReference>
<proteinExistence type="predicted"/>
<dbReference type="PANTHER" id="PTHR22805">
    <property type="entry name" value="WDR41-RELATED"/>
    <property type="match status" value="1"/>
</dbReference>
<dbReference type="Proteomes" id="UP000830375">
    <property type="component" value="Unassembled WGS sequence"/>
</dbReference>
<dbReference type="InterPro" id="IPR015943">
    <property type="entry name" value="WD40/YVTN_repeat-like_dom_sf"/>
</dbReference>
<dbReference type="EMBL" id="JACTAM010000021">
    <property type="protein sequence ID" value="KAI2651564.1"/>
    <property type="molecule type" value="Genomic_DNA"/>
</dbReference>
<dbReference type="Pfam" id="PF00400">
    <property type="entry name" value="WD40"/>
    <property type="match status" value="1"/>
</dbReference>
<comment type="caution">
    <text evidence="4">The sequence shown here is derived from an EMBL/GenBank/DDBJ whole genome shotgun (WGS) entry which is preliminary data.</text>
</comment>
<dbReference type="PROSITE" id="PS00678">
    <property type="entry name" value="WD_REPEATS_1"/>
    <property type="match status" value="1"/>
</dbReference>
<evidence type="ECO:0000313" key="5">
    <source>
        <dbReference type="Proteomes" id="UP000830375"/>
    </source>
</evidence>
<dbReference type="SUPFAM" id="SSF50978">
    <property type="entry name" value="WD40 repeat-like"/>
    <property type="match status" value="1"/>
</dbReference>
<evidence type="ECO:0000256" key="3">
    <source>
        <dbReference type="PROSITE-ProRule" id="PRU00221"/>
    </source>
</evidence>
<dbReference type="PRINTS" id="PR00320">
    <property type="entry name" value="GPROTEINBRPT"/>
</dbReference>